<dbReference type="PROSITE" id="PS00543">
    <property type="entry name" value="HLYD_FAMILY"/>
    <property type="match status" value="1"/>
</dbReference>
<evidence type="ECO:0000256" key="3">
    <source>
        <dbReference type="ARBA" id="ARBA00022448"/>
    </source>
</evidence>
<evidence type="ECO:0000256" key="5">
    <source>
        <dbReference type="ARBA" id="ARBA00022519"/>
    </source>
</evidence>
<evidence type="ECO:0000259" key="12">
    <source>
        <dbReference type="Pfam" id="PF26002"/>
    </source>
</evidence>
<name>A0A9W6NE04_9PSED</name>
<dbReference type="GO" id="GO:0009306">
    <property type="term" value="P:protein secretion"/>
    <property type="evidence" value="ECO:0007669"/>
    <property type="project" value="InterPro"/>
</dbReference>
<dbReference type="InterPro" id="IPR050739">
    <property type="entry name" value="MFP"/>
</dbReference>
<dbReference type="PANTHER" id="PTHR30386">
    <property type="entry name" value="MEMBRANE FUSION SUBUNIT OF EMRAB-TOLC MULTIDRUG EFFLUX PUMP"/>
    <property type="match status" value="1"/>
</dbReference>
<comment type="subcellular location">
    <subcellularLocation>
        <location evidence="1 9">Cell inner membrane</location>
        <topology evidence="1 9">Single-pass membrane protein</topology>
    </subcellularLocation>
</comment>
<keyword evidence="4 9" id="KW-1003">Cell membrane</keyword>
<dbReference type="AlphaFoldDB" id="A0A9W6NE04"/>
<feature type="domain" description="AprE-like beta-barrel" evidence="12">
    <location>
        <begin position="337"/>
        <end position="427"/>
    </location>
</feature>
<keyword evidence="5 9" id="KW-0997">Cell inner membrane</keyword>
<evidence type="ECO:0000256" key="9">
    <source>
        <dbReference type="RuleBase" id="RU365093"/>
    </source>
</evidence>
<keyword evidence="3 9" id="KW-0813">Transport</keyword>
<evidence type="ECO:0000256" key="1">
    <source>
        <dbReference type="ARBA" id="ARBA00004377"/>
    </source>
</evidence>
<dbReference type="Pfam" id="PF26002">
    <property type="entry name" value="Beta-barrel_AprE"/>
    <property type="match status" value="1"/>
</dbReference>
<feature type="domain" description="AprE-like long alpha-helical hairpin" evidence="11">
    <location>
        <begin position="113"/>
        <end position="294"/>
    </location>
</feature>
<dbReference type="InterPro" id="IPR010129">
    <property type="entry name" value="T1SS_HlyD"/>
</dbReference>
<dbReference type="GO" id="GO:0005886">
    <property type="term" value="C:plasma membrane"/>
    <property type="evidence" value="ECO:0007669"/>
    <property type="project" value="UniProtKB-SubCell"/>
</dbReference>
<evidence type="ECO:0000256" key="4">
    <source>
        <dbReference type="ARBA" id="ARBA00022475"/>
    </source>
</evidence>
<dbReference type="InterPro" id="IPR006144">
    <property type="entry name" value="Secretion_HlyD_CS"/>
</dbReference>
<keyword evidence="7 9" id="KW-1133">Transmembrane helix</keyword>
<feature type="coiled-coil region" evidence="10">
    <location>
        <begin position="246"/>
        <end position="295"/>
    </location>
</feature>
<gene>
    <name evidence="13" type="ORF">GCM10017655_12260</name>
</gene>
<evidence type="ECO:0000313" key="14">
    <source>
        <dbReference type="Proteomes" id="UP001143328"/>
    </source>
</evidence>
<organism evidence="13 14">
    <name type="scientific">Pseudomonas turukhanskensis</name>
    <dbReference type="NCBI Taxonomy" id="1806536"/>
    <lineage>
        <taxon>Bacteria</taxon>
        <taxon>Pseudomonadati</taxon>
        <taxon>Pseudomonadota</taxon>
        <taxon>Gammaproteobacteria</taxon>
        <taxon>Pseudomonadales</taxon>
        <taxon>Pseudomonadaceae</taxon>
        <taxon>Pseudomonas</taxon>
    </lineage>
</organism>
<protein>
    <recommendedName>
        <fullName evidence="9">Membrane fusion protein (MFP) family protein</fullName>
    </recommendedName>
</protein>
<dbReference type="InterPro" id="IPR058781">
    <property type="entry name" value="HH_AprE-like"/>
</dbReference>
<feature type="transmembrane region" description="Helical" evidence="9">
    <location>
        <begin position="35"/>
        <end position="56"/>
    </location>
</feature>
<feature type="coiled-coil region" evidence="10">
    <location>
        <begin position="159"/>
        <end position="193"/>
    </location>
</feature>
<dbReference type="Pfam" id="PF25994">
    <property type="entry name" value="HH_AprE"/>
    <property type="match status" value="1"/>
</dbReference>
<keyword evidence="14" id="KW-1185">Reference proteome</keyword>
<dbReference type="Gene3D" id="2.40.50.100">
    <property type="match status" value="1"/>
</dbReference>
<sequence length="450" mass="50053">MSLKSLARYFKGRDSLEGEPLPELSKALVEDAPRVVRLTIWGLIAFFVFMFGWAHFAQIDEVTRGDGKAIPSSKIQKIQNLEGGIVAELYVHEGQIVKVGDPLVRLDDTRFVSNVGETEAERLGWQLRVDRLVAETEGKPLVISDDIRAKVPSQAESELQLYQSRQQQLSDEVAGLQQQLVQKQQELREFASKQEQYRNSLSLLRQEIAMSEPLVAQGAISQVEVLRLKRAEVENRGQMDATSLAIPRAQSAITEAERKIDETRGKFRSDALTQLNEARTELSKSQATGKALEDRVNRTLVTSPVRGIVKSLMVNTIGGVIQPGSDLVEVVPLDDTLLVEAKIRPQDIAFLHPGQEAIVKFTAYDYTIYGGLKAKLEQIGADTVTEEDGKTTFYLIKLRTDKSHLGTDEKPLLIIPGMVASVDIITGKKSILSYLLKPILRAKAEALRER</sequence>
<proteinExistence type="inferred from homology"/>
<dbReference type="NCBIfam" id="TIGR01843">
    <property type="entry name" value="type_I_hlyD"/>
    <property type="match status" value="1"/>
</dbReference>
<reference evidence="13" key="1">
    <citation type="journal article" date="2014" name="Int. J. Syst. Evol. Microbiol.">
        <title>Complete genome sequence of Corynebacterium casei LMG S-19264T (=DSM 44701T), isolated from a smear-ripened cheese.</title>
        <authorList>
            <consortium name="US DOE Joint Genome Institute (JGI-PGF)"/>
            <person name="Walter F."/>
            <person name="Albersmeier A."/>
            <person name="Kalinowski J."/>
            <person name="Ruckert C."/>
        </authorList>
    </citation>
    <scope>NUCLEOTIDE SEQUENCE</scope>
    <source>
        <strain evidence="13">VKM B-2935</strain>
    </source>
</reference>
<comment type="caution">
    <text evidence="13">The sequence shown here is derived from an EMBL/GenBank/DDBJ whole genome shotgun (WGS) entry which is preliminary data.</text>
</comment>
<dbReference type="PANTHER" id="PTHR30386:SF26">
    <property type="entry name" value="TRANSPORT PROTEIN COMB"/>
    <property type="match status" value="1"/>
</dbReference>
<dbReference type="Gene3D" id="2.40.30.170">
    <property type="match status" value="1"/>
</dbReference>
<evidence type="ECO:0000256" key="7">
    <source>
        <dbReference type="ARBA" id="ARBA00022989"/>
    </source>
</evidence>
<comment type="similarity">
    <text evidence="2 9">Belongs to the membrane fusion protein (MFP) (TC 8.A.1) family.</text>
</comment>
<dbReference type="PRINTS" id="PR01490">
    <property type="entry name" value="RTXTOXIND"/>
</dbReference>
<dbReference type="Proteomes" id="UP001143328">
    <property type="component" value="Unassembled WGS sequence"/>
</dbReference>
<evidence type="ECO:0000256" key="6">
    <source>
        <dbReference type="ARBA" id="ARBA00022692"/>
    </source>
</evidence>
<evidence type="ECO:0000259" key="11">
    <source>
        <dbReference type="Pfam" id="PF25994"/>
    </source>
</evidence>
<dbReference type="InterPro" id="IPR058982">
    <property type="entry name" value="Beta-barrel_AprE"/>
</dbReference>
<evidence type="ECO:0000256" key="8">
    <source>
        <dbReference type="ARBA" id="ARBA00023136"/>
    </source>
</evidence>
<evidence type="ECO:0000256" key="10">
    <source>
        <dbReference type="SAM" id="Coils"/>
    </source>
</evidence>
<keyword evidence="10" id="KW-0175">Coiled coil</keyword>
<keyword evidence="8 9" id="KW-0472">Membrane</keyword>
<accession>A0A9W6NE04</accession>
<evidence type="ECO:0000256" key="2">
    <source>
        <dbReference type="ARBA" id="ARBA00009477"/>
    </source>
</evidence>
<evidence type="ECO:0000313" key="13">
    <source>
        <dbReference type="EMBL" id="GLK88164.1"/>
    </source>
</evidence>
<dbReference type="EMBL" id="BSFN01000002">
    <property type="protein sequence ID" value="GLK88164.1"/>
    <property type="molecule type" value="Genomic_DNA"/>
</dbReference>
<keyword evidence="6 9" id="KW-0812">Transmembrane</keyword>
<reference evidence="13" key="2">
    <citation type="submission" date="2023-01" db="EMBL/GenBank/DDBJ databases">
        <authorList>
            <person name="Sun Q."/>
            <person name="Evtushenko L."/>
        </authorList>
    </citation>
    <scope>NUCLEOTIDE SEQUENCE</scope>
    <source>
        <strain evidence="13">VKM B-2935</strain>
    </source>
</reference>